<accession>A0A392SB48</accession>
<proteinExistence type="predicted"/>
<name>A0A392SB48_9FABA</name>
<comment type="caution">
    <text evidence="1">The sequence shown here is derived from an EMBL/GenBank/DDBJ whole genome shotgun (WGS) entry which is preliminary data.</text>
</comment>
<protein>
    <submittedName>
        <fullName evidence="1">Uncharacterized protein</fullName>
    </submittedName>
</protein>
<reference evidence="1 2" key="1">
    <citation type="journal article" date="2018" name="Front. Plant Sci.">
        <title>Red Clover (Trifolium pratense) and Zigzag Clover (T. medium) - A Picture of Genomic Similarities and Differences.</title>
        <authorList>
            <person name="Dluhosova J."/>
            <person name="Istvanek J."/>
            <person name="Nedelnik J."/>
            <person name="Repkova J."/>
        </authorList>
    </citation>
    <scope>NUCLEOTIDE SEQUENCE [LARGE SCALE GENOMIC DNA]</scope>
    <source>
        <strain evidence="2">cv. 10/8</strain>
        <tissue evidence="1">Leaf</tissue>
    </source>
</reference>
<dbReference type="AlphaFoldDB" id="A0A392SB48"/>
<evidence type="ECO:0000313" key="2">
    <source>
        <dbReference type="Proteomes" id="UP000265520"/>
    </source>
</evidence>
<keyword evidence="2" id="KW-1185">Reference proteome</keyword>
<organism evidence="1 2">
    <name type="scientific">Trifolium medium</name>
    <dbReference type="NCBI Taxonomy" id="97028"/>
    <lineage>
        <taxon>Eukaryota</taxon>
        <taxon>Viridiplantae</taxon>
        <taxon>Streptophyta</taxon>
        <taxon>Embryophyta</taxon>
        <taxon>Tracheophyta</taxon>
        <taxon>Spermatophyta</taxon>
        <taxon>Magnoliopsida</taxon>
        <taxon>eudicotyledons</taxon>
        <taxon>Gunneridae</taxon>
        <taxon>Pentapetalae</taxon>
        <taxon>rosids</taxon>
        <taxon>fabids</taxon>
        <taxon>Fabales</taxon>
        <taxon>Fabaceae</taxon>
        <taxon>Papilionoideae</taxon>
        <taxon>50 kb inversion clade</taxon>
        <taxon>NPAAA clade</taxon>
        <taxon>Hologalegina</taxon>
        <taxon>IRL clade</taxon>
        <taxon>Trifolieae</taxon>
        <taxon>Trifolium</taxon>
    </lineage>
</organism>
<dbReference type="Proteomes" id="UP000265520">
    <property type="component" value="Unassembled WGS sequence"/>
</dbReference>
<feature type="non-terminal residue" evidence="1">
    <location>
        <position position="1"/>
    </location>
</feature>
<sequence length="27" mass="3121">IDRLIEESRPASMKFKHLDYAIELTSG</sequence>
<evidence type="ECO:0000313" key="1">
    <source>
        <dbReference type="EMBL" id="MCI45076.1"/>
    </source>
</evidence>
<dbReference type="EMBL" id="LXQA010339219">
    <property type="protein sequence ID" value="MCI45076.1"/>
    <property type="molecule type" value="Genomic_DNA"/>
</dbReference>